<dbReference type="InterPro" id="IPR008258">
    <property type="entry name" value="Transglycosylase_SLT_dom_1"/>
</dbReference>
<dbReference type="Pfam" id="PF13181">
    <property type="entry name" value="TPR_8"/>
    <property type="match status" value="1"/>
</dbReference>
<keyword evidence="4" id="KW-1185">Reference proteome</keyword>
<reference evidence="3" key="1">
    <citation type="submission" date="2022-08" db="EMBL/GenBank/DDBJ databases">
        <title>Novel Bdellovibrio Species Isolated from Svalbard: Designation Bdellovibrio svalbardensis.</title>
        <authorList>
            <person name="Mitchell R.J."/>
            <person name="Choi S.Y."/>
        </authorList>
    </citation>
    <scope>NUCLEOTIDE SEQUENCE</scope>
    <source>
        <strain evidence="3">PAP01</strain>
    </source>
</reference>
<name>A0ABT6DLY2_9BACT</name>
<gene>
    <name evidence="3" type="ORF">NWE73_16005</name>
</gene>
<proteinExistence type="inferred from homology"/>
<dbReference type="SMART" id="SM00028">
    <property type="entry name" value="TPR"/>
    <property type="match status" value="5"/>
</dbReference>
<protein>
    <submittedName>
        <fullName evidence="3">Transglycosylase SLT domain-containing protein</fullName>
    </submittedName>
</protein>
<evidence type="ECO:0000313" key="4">
    <source>
        <dbReference type="Proteomes" id="UP001152321"/>
    </source>
</evidence>
<dbReference type="Proteomes" id="UP001152321">
    <property type="component" value="Unassembled WGS sequence"/>
</dbReference>
<comment type="similarity">
    <text evidence="1">Belongs to the transglycosylase Slt family.</text>
</comment>
<evidence type="ECO:0000256" key="1">
    <source>
        <dbReference type="ARBA" id="ARBA00007734"/>
    </source>
</evidence>
<dbReference type="Gene3D" id="1.25.40.10">
    <property type="entry name" value="Tetratricopeptide repeat domain"/>
    <property type="match status" value="2"/>
</dbReference>
<dbReference type="EMBL" id="JANRMI010000005">
    <property type="protein sequence ID" value="MDG0817886.1"/>
    <property type="molecule type" value="Genomic_DNA"/>
</dbReference>
<dbReference type="InterPro" id="IPR023346">
    <property type="entry name" value="Lysozyme-like_dom_sf"/>
</dbReference>
<dbReference type="PANTHER" id="PTHR37423">
    <property type="entry name" value="SOLUBLE LYTIC MUREIN TRANSGLYCOSYLASE-RELATED"/>
    <property type="match status" value="1"/>
</dbReference>
<dbReference type="CDD" id="cd13401">
    <property type="entry name" value="Slt70-like"/>
    <property type="match status" value="1"/>
</dbReference>
<comment type="caution">
    <text evidence="3">The sequence shown here is derived from an EMBL/GenBank/DDBJ whole genome shotgun (WGS) entry which is preliminary data.</text>
</comment>
<sequence length="740" mass="83703">MIHAVLMSLVVAHAAPANSVVQKVDLQKDLKSSGFVNLYETESVKKAGKLSPLAQLKSFEIQLKWNQCAELAPRVFTSQKEVRGWVALTWLHCLSQVKPKSSAAETKALAAIAKNKELFHEGPWAQELWQTWVSRELDRLEVEVKNKNKSAEHGIEQILDPVADLTKDQKSEAYQLLGDLALARNDYKEAQFLYEEAQAQKDSKYISDKLEFLAKTQGQALVAKSSAPSVEATGEDGKLEERIRQSLKQGDLIPALKDCVALLNQYPGSRAARRLKDKPLEIYNSISDANVETKALHEMRVADSSRLLDWAQSLHRRLDYEGSLALAQTAYEKNPQSPTVTSSLWVAGRSAHFLGKYDEALDFYNKLITFNSGSDEAAEALFRSSLIYYRKKDYTSASALLERLLLQSRDRYDLNGQYWLVRSLEQTNKERAQKAAQVLIDKYPFSYYGMRLKAEANGGKLTWPEQKGKAPVLASEIFLVGAQKKTWTRFNILSEAGWTSEAHIEVQEGPYIKDPTLKVRFAQKLSERHQYFTAIRMLNDALEADPSLRREEYLRIGYPSVFASLYAKESTRYGIDPVLLRSLTRQESGFNMRAVSTSNALGLMQMIPPTAQEVAKKLGLQVSLPDDMFRPEVNIPMGSFYVSQMLDQFQGNVPFALAGYNAGPHRMKSWLDGRDEVKALVNQPSSAPIDELWFDELPWNETSFYVKAILRNVLIYRMLDKESFVVSPVLWQDLLSKKAK</sequence>
<dbReference type="PANTHER" id="PTHR37423:SF2">
    <property type="entry name" value="MEMBRANE-BOUND LYTIC MUREIN TRANSGLYCOSYLASE C"/>
    <property type="match status" value="1"/>
</dbReference>
<accession>A0ABT6DLY2</accession>
<feature type="domain" description="Transglycosylase SLT" evidence="2">
    <location>
        <begin position="566"/>
        <end position="676"/>
    </location>
</feature>
<dbReference type="RefSeq" id="WP_277579362.1">
    <property type="nucleotide sequence ID" value="NZ_JANRMI010000005.1"/>
</dbReference>
<dbReference type="Pfam" id="PF13174">
    <property type="entry name" value="TPR_6"/>
    <property type="match status" value="1"/>
</dbReference>
<dbReference type="Pfam" id="PF01464">
    <property type="entry name" value="SLT"/>
    <property type="match status" value="1"/>
</dbReference>
<dbReference type="InterPro" id="IPR011990">
    <property type="entry name" value="TPR-like_helical_dom_sf"/>
</dbReference>
<dbReference type="SUPFAM" id="SSF53955">
    <property type="entry name" value="Lysozyme-like"/>
    <property type="match status" value="1"/>
</dbReference>
<dbReference type="Gene3D" id="1.10.530.10">
    <property type="match status" value="1"/>
</dbReference>
<dbReference type="SUPFAM" id="SSF48452">
    <property type="entry name" value="TPR-like"/>
    <property type="match status" value="1"/>
</dbReference>
<organism evidence="3 4">
    <name type="scientific">Bdellovibrio svalbardensis</name>
    <dbReference type="NCBI Taxonomy" id="2972972"/>
    <lineage>
        <taxon>Bacteria</taxon>
        <taxon>Pseudomonadati</taxon>
        <taxon>Bdellovibrionota</taxon>
        <taxon>Bdellovibrionia</taxon>
        <taxon>Bdellovibrionales</taxon>
        <taxon>Pseudobdellovibrionaceae</taxon>
        <taxon>Bdellovibrio</taxon>
    </lineage>
</organism>
<evidence type="ECO:0000313" key="3">
    <source>
        <dbReference type="EMBL" id="MDG0817886.1"/>
    </source>
</evidence>
<dbReference type="InterPro" id="IPR019734">
    <property type="entry name" value="TPR_rpt"/>
</dbReference>
<evidence type="ECO:0000259" key="2">
    <source>
        <dbReference type="Pfam" id="PF01464"/>
    </source>
</evidence>